<evidence type="ECO:0000259" key="6">
    <source>
        <dbReference type="Pfam" id="PF01488"/>
    </source>
</evidence>
<dbReference type="Pfam" id="PF18317">
    <property type="entry name" value="SDH_C"/>
    <property type="match status" value="1"/>
</dbReference>
<dbReference type="SUPFAM" id="SSF51735">
    <property type="entry name" value="NAD(P)-binding Rossmann-fold domains"/>
    <property type="match status" value="1"/>
</dbReference>
<evidence type="ECO:0000256" key="1">
    <source>
        <dbReference type="ARBA" id="ARBA00012962"/>
    </source>
</evidence>
<dbReference type="InterPro" id="IPR046346">
    <property type="entry name" value="Aminoacid_DH-like_N_sf"/>
</dbReference>
<feature type="domain" description="Quinate/shikimate 5-dehydrogenase/glutamyl-tRNA reductase" evidence="6">
    <location>
        <begin position="374"/>
        <end position="448"/>
    </location>
</feature>
<protein>
    <recommendedName>
        <fullName evidence="1">shikimate dehydrogenase (NADP(+))</fullName>
        <ecNumber evidence="1">1.1.1.25</ecNumber>
    </recommendedName>
</protein>
<dbReference type="SUPFAM" id="SSF53223">
    <property type="entry name" value="Aminoacid dehydrogenase-like, N-terminal domain"/>
    <property type="match status" value="1"/>
</dbReference>
<comment type="caution">
    <text evidence="9">The sequence shown here is derived from an EMBL/GenBank/DDBJ whole genome shotgun (WGS) entry which is preliminary data.</text>
</comment>
<proteinExistence type="inferred from homology"/>
<evidence type="ECO:0000259" key="8">
    <source>
        <dbReference type="Pfam" id="PF18317"/>
    </source>
</evidence>
<dbReference type="Pfam" id="PF08501">
    <property type="entry name" value="Shikimate_dh_N"/>
    <property type="match status" value="1"/>
</dbReference>
<dbReference type="InterPro" id="IPR006151">
    <property type="entry name" value="Shikm_DH/Glu-tRNA_Rdtase"/>
</dbReference>
<dbReference type="PANTHER" id="PTHR21089:SF1">
    <property type="entry name" value="BIFUNCTIONAL 3-DEHYDROQUINATE DEHYDRATASE_SHIKIMATE DEHYDROGENASE, CHLOROPLASTIC"/>
    <property type="match status" value="1"/>
</dbReference>
<feature type="domain" description="Shikimate dehydrogenase substrate binding N-terminal" evidence="7">
    <location>
        <begin position="261"/>
        <end position="339"/>
    </location>
</feature>
<sequence length="533" mass="55429">MAVAAETSLGAGPAPSSSSPSTLICTSITAPDVEAALKEIEEACGMGADAIELRLDFLQDLKMNDPGPVLKALLAKCQQLDLPAIVTFRPDWEGGQYKGSDILRLAVLKYAAVLGAPYVDVEYLAAEFFFASKGQLPLSTKIILSHHDYQKTPDSAALEGLLDAMFKSGADIAKVATTAQHIQDAARVLALPERASRPVIALAMGEKGMVSRVLAPKHGGFLTFGALSADKASAPGQPLLTELKGLYGLPQQTASTQVYGVIGNPVAHSRSPALHNTAMHAAGLDAVYVPLLVDDLQPFLDAFPDFSGFSVTIPHKVAALEAAQQVDPVAKRIGAANTLVRQQDGSLKAYNTDWSAAIQAVEQGFGGAASAAESPLAGKRVVVLGAGGAGRALAFGAVEKGAHVIIANRTRGKGDELVAALGGKAEAVSLEAVSSGEVTGDVLMNSTSIGMGDTEGQSPVSKQALAQYQLVFDAIYTPLRTQLIQDAEAEGCITVSGLEMFVGQAAQQFELFTGQKAPIDLMRQATLDSMAGH</sequence>
<evidence type="ECO:0000313" key="9">
    <source>
        <dbReference type="EMBL" id="CAL5227494.1"/>
    </source>
</evidence>
<dbReference type="InterPro" id="IPR041121">
    <property type="entry name" value="SDH_C"/>
</dbReference>
<keyword evidence="10" id="KW-1185">Reference proteome</keyword>
<keyword evidence="2" id="KW-0028">Amino-acid biosynthesis</keyword>
<dbReference type="CDD" id="cd00502">
    <property type="entry name" value="DHQase_I"/>
    <property type="match status" value="1"/>
</dbReference>
<dbReference type="Proteomes" id="UP001497392">
    <property type="component" value="Unassembled WGS sequence"/>
</dbReference>
<dbReference type="NCBIfam" id="TIGR01093">
    <property type="entry name" value="aroD"/>
    <property type="match status" value="1"/>
</dbReference>
<accession>A0ABP1G5T0</accession>
<dbReference type="Gene3D" id="3.40.50.10860">
    <property type="entry name" value="Leucine Dehydrogenase, chain A, domain 1"/>
    <property type="match status" value="1"/>
</dbReference>
<dbReference type="InterPro" id="IPR036291">
    <property type="entry name" value="NAD(P)-bd_dom_sf"/>
</dbReference>
<evidence type="ECO:0000256" key="5">
    <source>
        <dbReference type="ARBA" id="ARBA00023141"/>
    </source>
</evidence>
<keyword evidence="3" id="KW-0521">NADP</keyword>
<evidence type="ECO:0000313" key="10">
    <source>
        <dbReference type="Proteomes" id="UP001497392"/>
    </source>
</evidence>
<dbReference type="SUPFAM" id="SSF51569">
    <property type="entry name" value="Aldolase"/>
    <property type="match status" value="1"/>
</dbReference>
<keyword evidence="5" id="KW-0057">Aromatic amino acid biosynthesis</keyword>
<dbReference type="Pfam" id="PF01487">
    <property type="entry name" value="DHquinase_I"/>
    <property type="match status" value="1"/>
</dbReference>
<gene>
    <name evidence="9" type="primary">g10476</name>
    <name evidence="9" type="ORF">VP750_LOCUS9400</name>
</gene>
<dbReference type="Gene3D" id="3.20.20.70">
    <property type="entry name" value="Aldolase class I"/>
    <property type="match status" value="1"/>
</dbReference>
<dbReference type="HAMAP" id="MF_00214">
    <property type="entry name" value="AroD"/>
    <property type="match status" value="1"/>
</dbReference>
<feature type="domain" description="SDH C-terminal" evidence="8">
    <location>
        <begin position="497"/>
        <end position="525"/>
    </location>
</feature>
<name>A0ABP1G5T0_9CHLO</name>
<evidence type="ECO:0000259" key="7">
    <source>
        <dbReference type="Pfam" id="PF08501"/>
    </source>
</evidence>
<dbReference type="InterPro" id="IPR022893">
    <property type="entry name" value="Shikimate_DH_fam"/>
</dbReference>
<dbReference type="InterPro" id="IPR001381">
    <property type="entry name" value="DHquinase_I"/>
</dbReference>
<dbReference type="InterPro" id="IPR013785">
    <property type="entry name" value="Aldolase_TIM"/>
</dbReference>
<dbReference type="EMBL" id="CAXHTA020000017">
    <property type="protein sequence ID" value="CAL5227494.1"/>
    <property type="molecule type" value="Genomic_DNA"/>
</dbReference>
<dbReference type="HAMAP" id="MF_00222">
    <property type="entry name" value="Shikimate_DH_AroE"/>
    <property type="match status" value="1"/>
</dbReference>
<keyword evidence="4" id="KW-0560">Oxidoreductase</keyword>
<reference evidence="9 10" key="1">
    <citation type="submission" date="2024-06" db="EMBL/GenBank/DDBJ databases">
        <authorList>
            <person name="Kraege A."/>
            <person name="Thomma B."/>
        </authorList>
    </citation>
    <scope>NUCLEOTIDE SEQUENCE [LARGE SCALE GENOMIC DNA]</scope>
</reference>
<dbReference type="EC" id="1.1.1.25" evidence="1"/>
<dbReference type="Pfam" id="PF01488">
    <property type="entry name" value="Shikimate_DH"/>
    <property type="match status" value="1"/>
</dbReference>
<dbReference type="PANTHER" id="PTHR21089">
    <property type="entry name" value="SHIKIMATE DEHYDROGENASE"/>
    <property type="match status" value="1"/>
</dbReference>
<organism evidence="9 10">
    <name type="scientific">Coccomyxa viridis</name>
    <dbReference type="NCBI Taxonomy" id="1274662"/>
    <lineage>
        <taxon>Eukaryota</taxon>
        <taxon>Viridiplantae</taxon>
        <taxon>Chlorophyta</taxon>
        <taxon>core chlorophytes</taxon>
        <taxon>Trebouxiophyceae</taxon>
        <taxon>Trebouxiophyceae incertae sedis</taxon>
        <taxon>Coccomyxaceae</taxon>
        <taxon>Coccomyxa</taxon>
    </lineage>
</organism>
<dbReference type="CDD" id="cd01065">
    <property type="entry name" value="NAD_bind_Shikimate_DH"/>
    <property type="match status" value="1"/>
</dbReference>
<dbReference type="Gene3D" id="3.40.50.720">
    <property type="entry name" value="NAD(P)-binding Rossmann-like Domain"/>
    <property type="match status" value="1"/>
</dbReference>
<dbReference type="NCBIfam" id="TIGR00507">
    <property type="entry name" value="aroE"/>
    <property type="match status" value="1"/>
</dbReference>
<dbReference type="InterPro" id="IPR011342">
    <property type="entry name" value="Shikimate_DH"/>
</dbReference>
<evidence type="ECO:0000256" key="2">
    <source>
        <dbReference type="ARBA" id="ARBA00022605"/>
    </source>
</evidence>
<evidence type="ECO:0000256" key="3">
    <source>
        <dbReference type="ARBA" id="ARBA00022857"/>
    </source>
</evidence>
<evidence type="ECO:0000256" key="4">
    <source>
        <dbReference type="ARBA" id="ARBA00023002"/>
    </source>
</evidence>
<dbReference type="InterPro" id="IPR013708">
    <property type="entry name" value="Shikimate_DH-bd_N"/>
</dbReference>